<gene>
    <name evidence="1" type="ORF">EHS13_05715</name>
</gene>
<dbReference type="RefSeq" id="WP_155699439.1">
    <property type="nucleotide sequence ID" value="NZ_CP034235.1"/>
</dbReference>
<protein>
    <submittedName>
        <fullName evidence="1">Uncharacterized protein</fullName>
    </submittedName>
</protein>
<dbReference type="KEGG" id="ppsc:EHS13_05715"/>
<proteinExistence type="predicted"/>
<evidence type="ECO:0000313" key="2">
    <source>
        <dbReference type="Proteomes" id="UP000426246"/>
    </source>
</evidence>
<dbReference type="AlphaFoldDB" id="A0A6B8RGE3"/>
<reference evidence="2" key="1">
    <citation type="submission" date="2018-11" db="EMBL/GenBank/DDBJ databases">
        <title>Complete genome sequence of Paenibacillus sp. ML311-T8.</title>
        <authorList>
            <person name="Nam Y.-D."/>
            <person name="Kang J."/>
            <person name="Chung W.-H."/>
            <person name="Park Y.S."/>
        </authorList>
    </citation>
    <scope>NUCLEOTIDE SEQUENCE [LARGE SCALE GENOMIC DNA]</scope>
    <source>
        <strain evidence="2">ML311-T8</strain>
    </source>
</reference>
<sequence>MIYKKNDKNLNAITFLEGLRDDPKDVEKCIEFFSALHRLPKHMPRPFLEIVTVLKEEKPNLFKHLKTRLITNRPLIMLFDLNIDYEMAKERLLHTILTY</sequence>
<dbReference type="OrthoDB" id="2923257at2"/>
<dbReference type="EMBL" id="CP034235">
    <property type="protein sequence ID" value="QGQ94436.1"/>
    <property type="molecule type" value="Genomic_DNA"/>
</dbReference>
<dbReference type="Proteomes" id="UP000426246">
    <property type="component" value="Chromosome"/>
</dbReference>
<keyword evidence="2" id="KW-1185">Reference proteome</keyword>
<name>A0A6B8RGE3_9BACL</name>
<organism evidence="1 2">
    <name type="scientific">Paenibacillus psychroresistens</name>
    <dbReference type="NCBI Taxonomy" id="1778678"/>
    <lineage>
        <taxon>Bacteria</taxon>
        <taxon>Bacillati</taxon>
        <taxon>Bacillota</taxon>
        <taxon>Bacilli</taxon>
        <taxon>Bacillales</taxon>
        <taxon>Paenibacillaceae</taxon>
        <taxon>Paenibacillus</taxon>
    </lineage>
</organism>
<evidence type="ECO:0000313" key="1">
    <source>
        <dbReference type="EMBL" id="QGQ94436.1"/>
    </source>
</evidence>
<accession>A0A6B8RGE3</accession>